<dbReference type="EMBL" id="QXGB01000100">
    <property type="protein sequence ID" value="KAE9230588.1"/>
    <property type="molecule type" value="Genomic_DNA"/>
</dbReference>
<evidence type="ECO:0000313" key="13">
    <source>
        <dbReference type="Proteomes" id="UP000433483"/>
    </source>
</evidence>
<dbReference type="EMBL" id="QXFW01000083">
    <property type="protein sequence ID" value="KAE9026121.1"/>
    <property type="molecule type" value="Genomic_DNA"/>
</dbReference>
<dbReference type="EMBL" id="QXGD01000114">
    <property type="protein sequence ID" value="KAE9252331.1"/>
    <property type="molecule type" value="Genomic_DNA"/>
</dbReference>
<dbReference type="Proteomes" id="UP000440732">
    <property type="component" value="Unassembled WGS sequence"/>
</dbReference>
<name>A0A6A4ABB9_9STRA</name>
<dbReference type="Proteomes" id="UP000441208">
    <property type="component" value="Unassembled WGS sequence"/>
</dbReference>
<evidence type="ECO:0000256" key="1">
    <source>
        <dbReference type="SAM" id="MobiDB-lite"/>
    </source>
</evidence>
<dbReference type="EMBL" id="QXGC01000076">
    <property type="protein sequence ID" value="KAE9251123.1"/>
    <property type="molecule type" value="Genomic_DNA"/>
</dbReference>
<feature type="region of interest" description="Disordered" evidence="1">
    <location>
        <begin position="143"/>
        <end position="260"/>
    </location>
</feature>
<dbReference type="Pfam" id="PF24906">
    <property type="entry name" value="Zf_WRKY19"/>
    <property type="match status" value="4"/>
</dbReference>
<evidence type="ECO:0000313" key="15">
    <source>
        <dbReference type="Proteomes" id="UP000440367"/>
    </source>
</evidence>
<feature type="domain" description="WRKY19-like zinc finger" evidence="2">
    <location>
        <begin position="337"/>
        <end position="359"/>
    </location>
</feature>
<evidence type="ECO:0000313" key="20">
    <source>
        <dbReference type="Proteomes" id="UP000488956"/>
    </source>
</evidence>
<feature type="compositionally biased region" description="Polar residues" evidence="1">
    <location>
        <begin position="168"/>
        <end position="179"/>
    </location>
</feature>
<dbReference type="Proteomes" id="UP000440367">
    <property type="component" value="Unassembled WGS sequence"/>
</dbReference>
<keyword evidence="13" id="KW-1185">Reference proteome</keyword>
<evidence type="ECO:0000259" key="2">
    <source>
        <dbReference type="Pfam" id="PF24906"/>
    </source>
</evidence>
<gene>
    <name evidence="11" type="ORF">PF001_g2957</name>
    <name evidence="10" type="ORF">PF002_g3866</name>
    <name evidence="9" type="ORF">PF004_g2627</name>
    <name evidence="8" type="ORF">PF005_g3414</name>
    <name evidence="7" type="ORF">PF006_g2767</name>
    <name evidence="6" type="ORF">PF007_g3332</name>
    <name evidence="3" type="ORF">PF009_g3684</name>
    <name evidence="5" type="ORF">PF010_g2960</name>
    <name evidence="4" type="ORF">PF011_g2709</name>
</gene>
<dbReference type="AlphaFoldDB" id="A0A6A4ABB9"/>
<dbReference type="OrthoDB" id="106271at2759"/>
<feature type="compositionally biased region" description="Low complexity" evidence="1">
    <location>
        <begin position="240"/>
        <end position="250"/>
    </location>
</feature>
<evidence type="ECO:0000313" key="6">
    <source>
        <dbReference type="EMBL" id="KAE9133481.1"/>
    </source>
</evidence>
<organism evidence="10 15">
    <name type="scientific">Phytophthora fragariae</name>
    <dbReference type="NCBI Taxonomy" id="53985"/>
    <lineage>
        <taxon>Eukaryota</taxon>
        <taxon>Sar</taxon>
        <taxon>Stramenopiles</taxon>
        <taxon>Oomycota</taxon>
        <taxon>Peronosporomycetes</taxon>
        <taxon>Peronosporales</taxon>
        <taxon>Peronosporaceae</taxon>
        <taxon>Phytophthora</taxon>
    </lineage>
</organism>
<dbReference type="EMBL" id="QXGE01000089">
    <property type="protein sequence ID" value="KAE9325374.1"/>
    <property type="molecule type" value="Genomic_DNA"/>
</dbReference>
<proteinExistence type="predicted"/>
<accession>A0A6A4ABB9</accession>
<dbReference type="Proteomes" id="UP000429523">
    <property type="component" value="Unassembled WGS sequence"/>
</dbReference>
<evidence type="ECO:0000313" key="10">
    <source>
        <dbReference type="EMBL" id="KAE9252331.1"/>
    </source>
</evidence>
<dbReference type="InterPro" id="IPR056866">
    <property type="entry name" value="Znf_WRKY19"/>
</dbReference>
<evidence type="ECO:0000313" key="9">
    <source>
        <dbReference type="EMBL" id="KAE9251123.1"/>
    </source>
</evidence>
<feature type="region of interest" description="Disordered" evidence="1">
    <location>
        <begin position="1"/>
        <end position="50"/>
    </location>
</feature>
<comment type="caution">
    <text evidence="10">The sequence shown here is derived from an EMBL/GenBank/DDBJ whole genome shotgun (WGS) entry which is preliminary data.</text>
</comment>
<evidence type="ECO:0000313" key="7">
    <source>
        <dbReference type="EMBL" id="KAE9153070.1"/>
    </source>
</evidence>
<evidence type="ECO:0000313" key="16">
    <source>
        <dbReference type="Proteomes" id="UP000440732"/>
    </source>
</evidence>
<dbReference type="Proteomes" id="UP000437068">
    <property type="component" value="Unassembled WGS sequence"/>
</dbReference>
<dbReference type="EMBL" id="QXGF01000107">
    <property type="protein sequence ID" value="KAE8946691.1"/>
    <property type="molecule type" value="Genomic_DNA"/>
</dbReference>
<feature type="domain" description="WRKY19-like zinc finger" evidence="2">
    <location>
        <begin position="266"/>
        <end position="288"/>
    </location>
</feature>
<evidence type="ECO:0000313" key="3">
    <source>
        <dbReference type="EMBL" id="KAE8946691.1"/>
    </source>
</evidence>
<feature type="compositionally biased region" description="Basic and acidic residues" evidence="1">
    <location>
        <begin position="1"/>
        <end position="10"/>
    </location>
</feature>
<reference evidence="12 13" key="1">
    <citation type="submission" date="2018-08" db="EMBL/GenBank/DDBJ databases">
        <title>Genomic investigation of the strawberry pathogen Phytophthora fragariae indicates pathogenicity is determined by transcriptional variation in three key races.</title>
        <authorList>
            <person name="Adams T.M."/>
            <person name="Armitage A.D."/>
            <person name="Sobczyk M.K."/>
            <person name="Bates H.J."/>
            <person name="Dunwell J.M."/>
            <person name="Nellist C.F."/>
            <person name="Harrison R.J."/>
        </authorList>
    </citation>
    <scope>NUCLEOTIDE SEQUENCE [LARGE SCALE GENOMIC DNA]</scope>
    <source>
        <strain evidence="11 14">A4</strain>
        <strain evidence="10 15">BC-1</strain>
        <strain evidence="9 19">BC-23</strain>
        <strain evidence="8 13">NOV-27</strain>
        <strain evidence="7 16">NOV-5</strain>
        <strain evidence="6 17">NOV-71</strain>
        <strain evidence="3 12">NOV-9</strain>
        <strain evidence="5 20">ONT-3</strain>
        <strain evidence="4 18">SCRP245</strain>
    </source>
</reference>
<dbReference type="Proteomes" id="UP000433483">
    <property type="component" value="Unassembled WGS sequence"/>
</dbReference>
<dbReference type="EMBL" id="QXFX01000087">
    <property type="protein sequence ID" value="KAE9133025.1"/>
    <property type="molecule type" value="Genomic_DNA"/>
</dbReference>
<feature type="domain" description="WRKY19-like zinc finger" evidence="2">
    <location>
        <begin position="289"/>
        <end position="312"/>
    </location>
</feature>
<sequence length="374" mass="41359">MEQTNKEHQAAHSPALTAHGEQDLMSEVTEAQQRGDSLQPRTGMTPSDHDSFHPWIPFPLDQPVIPETPAFTYNERRLDPLEWVELLQHTKCLDYVSPDVDECIERQGRMEGNQELDLTGREFIDSPMIPKLLPPLNTLSAERPTILRPINRPQRNAPRRPGLREQFPRQQPRTEQSQAHFPRNYLVVDENLTEVKRSTRRNNSSAKSGKADSLPRSASRSLKFEAPHKPKPTIRHKRASWSGRSARAASTPASDRRQCKSARKSKECMIPGCSKGARSRGLCKRHGGGKRCTNPECTRSDQGGGYCIAHGGGKRCATEGCKNSAQSRGLCKTHGGGKRCRADGCTKSSQGGGYCRGHGAGRASTLAKSTDIII</sequence>
<dbReference type="PANTHER" id="PTHR31827:SF1">
    <property type="entry name" value="EMB|CAB89363.1"/>
    <property type="match status" value="1"/>
</dbReference>
<protein>
    <recommendedName>
        <fullName evidence="2">WRKY19-like zinc finger domain-containing protein</fullName>
    </recommendedName>
</protein>
<evidence type="ECO:0000313" key="11">
    <source>
        <dbReference type="EMBL" id="KAE9325374.1"/>
    </source>
</evidence>
<feature type="compositionally biased region" description="Polar residues" evidence="1">
    <location>
        <begin position="29"/>
        <end position="45"/>
    </location>
</feature>
<evidence type="ECO:0000313" key="19">
    <source>
        <dbReference type="Proteomes" id="UP000476176"/>
    </source>
</evidence>
<dbReference type="EMBL" id="QXGA01000082">
    <property type="protein sequence ID" value="KAE9153070.1"/>
    <property type="molecule type" value="Genomic_DNA"/>
</dbReference>
<dbReference type="EMBL" id="QXFZ01000097">
    <property type="protein sequence ID" value="KAE9133481.1"/>
    <property type="molecule type" value="Genomic_DNA"/>
</dbReference>
<evidence type="ECO:0000313" key="14">
    <source>
        <dbReference type="Proteomes" id="UP000437068"/>
    </source>
</evidence>
<evidence type="ECO:0000313" key="5">
    <source>
        <dbReference type="EMBL" id="KAE9133025.1"/>
    </source>
</evidence>
<feature type="domain" description="WRKY19-like zinc finger" evidence="2">
    <location>
        <begin position="313"/>
        <end position="336"/>
    </location>
</feature>
<evidence type="ECO:0000313" key="12">
    <source>
        <dbReference type="Proteomes" id="UP000429523"/>
    </source>
</evidence>
<dbReference type="Proteomes" id="UP000476176">
    <property type="component" value="Unassembled WGS sequence"/>
</dbReference>
<dbReference type="PANTHER" id="PTHR31827">
    <property type="entry name" value="EMB|CAB89363.1"/>
    <property type="match status" value="1"/>
</dbReference>
<dbReference type="Proteomes" id="UP000460718">
    <property type="component" value="Unassembled WGS sequence"/>
</dbReference>
<evidence type="ECO:0000313" key="4">
    <source>
        <dbReference type="EMBL" id="KAE9026121.1"/>
    </source>
</evidence>
<dbReference type="Proteomes" id="UP000488956">
    <property type="component" value="Unassembled WGS sequence"/>
</dbReference>
<evidence type="ECO:0000313" key="18">
    <source>
        <dbReference type="Proteomes" id="UP000460718"/>
    </source>
</evidence>
<feature type="compositionally biased region" description="Basic residues" evidence="1">
    <location>
        <begin position="229"/>
        <end position="239"/>
    </location>
</feature>
<evidence type="ECO:0000313" key="17">
    <source>
        <dbReference type="Proteomes" id="UP000441208"/>
    </source>
</evidence>
<evidence type="ECO:0000313" key="8">
    <source>
        <dbReference type="EMBL" id="KAE9230588.1"/>
    </source>
</evidence>